<dbReference type="EMBL" id="SJPS01000007">
    <property type="protein sequence ID" value="TWU22648.1"/>
    <property type="molecule type" value="Genomic_DNA"/>
</dbReference>
<evidence type="ECO:0000256" key="3">
    <source>
        <dbReference type="ARBA" id="ARBA00022723"/>
    </source>
</evidence>
<dbReference type="SUPFAM" id="SSF55103">
    <property type="entry name" value="FAD-linked oxidases, C-terminal domain"/>
    <property type="match status" value="1"/>
</dbReference>
<gene>
    <name evidence="10" type="primary">glpC_2</name>
    <name evidence="10" type="ORF">Pla144_41080</name>
</gene>
<evidence type="ECO:0000259" key="8">
    <source>
        <dbReference type="PROSITE" id="PS51379"/>
    </source>
</evidence>
<comment type="caution">
    <text evidence="10">The sequence shown here is derived from an EMBL/GenBank/DDBJ whole genome shotgun (WGS) entry which is preliminary data.</text>
</comment>
<dbReference type="InterPro" id="IPR016166">
    <property type="entry name" value="FAD-bd_PCMH"/>
</dbReference>
<keyword evidence="2" id="KW-0285">Flavoprotein</keyword>
<dbReference type="InterPro" id="IPR036318">
    <property type="entry name" value="FAD-bd_PCMH-like_sf"/>
</dbReference>
<dbReference type="PANTHER" id="PTHR11748:SF119">
    <property type="entry name" value="D-2-HYDROXYGLUTARATE DEHYDROGENASE"/>
    <property type="match status" value="1"/>
</dbReference>
<dbReference type="PROSITE" id="PS51379">
    <property type="entry name" value="4FE4S_FER_2"/>
    <property type="match status" value="1"/>
</dbReference>
<dbReference type="Proteomes" id="UP000318437">
    <property type="component" value="Unassembled WGS sequence"/>
</dbReference>
<comment type="cofactor">
    <cofactor evidence="1">
        <name>FAD</name>
        <dbReference type="ChEBI" id="CHEBI:57692"/>
    </cofactor>
</comment>
<reference evidence="10 11" key="1">
    <citation type="submission" date="2019-02" db="EMBL/GenBank/DDBJ databases">
        <title>Deep-cultivation of Planctomycetes and their phenomic and genomic characterization uncovers novel biology.</title>
        <authorList>
            <person name="Wiegand S."/>
            <person name="Jogler M."/>
            <person name="Boedeker C."/>
            <person name="Pinto D."/>
            <person name="Vollmers J."/>
            <person name="Rivas-Marin E."/>
            <person name="Kohn T."/>
            <person name="Peeters S.H."/>
            <person name="Heuer A."/>
            <person name="Rast P."/>
            <person name="Oberbeckmann S."/>
            <person name="Bunk B."/>
            <person name="Jeske O."/>
            <person name="Meyerdierks A."/>
            <person name="Storesund J.E."/>
            <person name="Kallscheuer N."/>
            <person name="Luecker S."/>
            <person name="Lage O.M."/>
            <person name="Pohl T."/>
            <person name="Merkel B.J."/>
            <person name="Hornburger P."/>
            <person name="Mueller R.-W."/>
            <person name="Bruemmer F."/>
            <person name="Labrenz M."/>
            <person name="Spormann A.M."/>
            <person name="Op Den Camp H."/>
            <person name="Overmann J."/>
            <person name="Amann R."/>
            <person name="Jetten M.S.M."/>
            <person name="Mascher T."/>
            <person name="Medema M.H."/>
            <person name="Devos D.P."/>
            <person name="Kaster A.-K."/>
            <person name="Ovreas L."/>
            <person name="Rohde M."/>
            <person name="Galperin M.Y."/>
            <person name="Jogler C."/>
        </authorList>
    </citation>
    <scope>NUCLEOTIDE SEQUENCE [LARGE SCALE GENOMIC DNA]</scope>
    <source>
        <strain evidence="10 11">Pla144</strain>
    </source>
</reference>
<dbReference type="InterPro" id="IPR016171">
    <property type="entry name" value="Vanillyl_alc_oxidase_C-sub2"/>
</dbReference>
<dbReference type="Gene3D" id="3.30.70.2190">
    <property type="match status" value="1"/>
</dbReference>
<sequence>MSVATAESKTTAKPLPERVRDYLAELGKRTGGDIRSDSFSRVLYSTDASIYQVMPLAVVFPRDVEELQAGVELAAKHGVPILPRTGGSSLAGQAVNEAVVFDLTRHLNRLLEVNTDEKWARVEPGMVLDPLNLQLKQYGLQFGPDPASSNRAAIGGIIGNNCTGSHSIVYGMAADHVLETGVFLSDGSRAHFGPLENGSLTAKTQLNGLEGKIYRELASLVESPKNRAVIRDNTPKHWRRCGGYNLDRLVPGSASYMRPQDPRFNLAKLLCGSEGTLGVMHEIKVNLVNVPERSTIAVIHFDQLYAALSAVPTILETQPTAIELLDQMAMKLCRGVREFARPLSNFVEGSPNCVLMTEFTGTSDEELADKVERLRAHLKSQGVPATAVTEAKSLSQQADVWTVRKAGLGLLMSMKGDYKPLPFIEDAAVPVEHLADYVTQIEEFCQGLGSQVAYYAHASAGCLHIRPLLNVKQAVEVAKLPAISDFSVKLLKGYGGALSSEHGDGRSRSWQNEKFYGPELYGLYRRVKQIFDPHNLLNPGDIVDAPPMTDHLRYGAEYHVHVEPDHVDFSEDQGFHRAVEMCNGAGICRKTTGGTMCPSFMVTQEEEHSTRGRANLLRAGLSGLLPTESLTSDRMYEALDLCIECKACKSECPSSVDMAKIKFEFLARYYEKNGVPLRARMMAGIARASRICSGPLAPVVNGIAGNGLVRTMLEKMLGISRQRQLPRFASEPFTTWFKHRGPQRATGNQVVLFNDTWNTYNYPEVSIAATEVLEAAGFDVLLPGHFCCGRPMISKGMVNQARRAARDCVEKLAPFAEQGIPIVGLEPSCLLTLRDELFELLPDEPRTAKIAEHSLLFEEFIAKLASEGTLDLKVQQAVGKVLLHGHCHQKALVGTGPSKQALAAVGAEVEEVDSGCCGMAGSFGYEAEHFDVSLAMGERRLLPAVRAAGVDTTIVAAGVSCRQQIKHGTGRSALHPAEALHGALFPKR</sequence>
<dbReference type="OrthoDB" id="9767256at2"/>
<dbReference type="GO" id="GO:0071949">
    <property type="term" value="F:FAD binding"/>
    <property type="evidence" value="ECO:0007669"/>
    <property type="project" value="InterPro"/>
</dbReference>
<dbReference type="SUPFAM" id="SSF46548">
    <property type="entry name" value="alpha-helical ferredoxin"/>
    <property type="match status" value="1"/>
</dbReference>
<dbReference type="SUPFAM" id="SSF56176">
    <property type="entry name" value="FAD-binding/transporter-associated domain-like"/>
    <property type="match status" value="1"/>
</dbReference>
<accession>A0A5C6CEF3</accession>
<dbReference type="Pfam" id="PF02913">
    <property type="entry name" value="FAD-oxidase_C"/>
    <property type="match status" value="1"/>
</dbReference>
<keyword evidence="4" id="KW-0274">FAD</keyword>
<dbReference type="PROSITE" id="PS00198">
    <property type="entry name" value="4FE4S_FER_1"/>
    <property type="match status" value="1"/>
</dbReference>
<dbReference type="Gene3D" id="3.30.465.10">
    <property type="match status" value="1"/>
</dbReference>
<keyword evidence="3" id="KW-0479">Metal-binding</keyword>
<evidence type="ECO:0000256" key="2">
    <source>
        <dbReference type="ARBA" id="ARBA00022630"/>
    </source>
</evidence>
<keyword evidence="6" id="KW-0408">Iron</keyword>
<evidence type="ECO:0000256" key="4">
    <source>
        <dbReference type="ARBA" id="ARBA00022827"/>
    </source>
</evidence>
<dbReference type="GO" id="GO:0051536">
    <property type="term" value="F:iron-sulfur cluster binding"/>
    <property type="evidence" value="ECO:0007669"/>
    <property type="project" value="UniProtKB-KW"/>
</dbReference>
<dbReference type="InterPro" id="IPR016169">
    <property type="entry name" value="FAD-bd_PCMH_sub2"/>
</dbReference>
<dbReference type="PROSITE" id="PS51387">
    <property type="entry name" value="FAD_PCMH"/>
    <property type="match status" value="1"/>
</dbReference>
<dbReference type="InterPro" id="IPR004017">
    <property type="entry name" value="Cys_rich_dom"/>
</dbReference>
<evidence type="ECO:0000259" key="9">
    <source>
        <dbReference type="PROSITE" id="PS51387"/>
    </source>
</evidence>
<name>A0A5C6CEF3_9BACT</name>
<dbReference type="InterPro" id="IPR017896">
    <property type="entry name" value="4Fe4S_Fe-S-bd"/>
</dbReference>
<dbReference type="GO" id="GO:0046872">
    <property type="term" value="F:metal ion binding"/>
    <property type="evidence" value="ECO:0007669"/>
    <property type="project" value="UniProtKB-KW"/>
</dbReference>
<dbReference type="GO" id="GO:1903457">
    <property type="term" value="P:lactate catabolic process"/>
    <property type="evidence" value="ECO:0007669"/>
    <property type="project" value="TreeGrafter"/>
</dbReference>
<keyword evidence="5" id="KW-0560">Oxidoreductase</keyword>
<protein>
    <submittedName>
        <fullName evidence="10">Anaerobic glycerol-3-phosphate dehydrogenase subunit C</fullName>
    </submittedName>
</protein>
<dbReference type="GO" id="GO:0004458">
    <property type="term" value="F:D-lactate dehydrogenase (cytochrome) activity"/>
    <property type="evidence" value="ECO:0007669"/>
    <property type="project" value="TreeGrafter"/>
</dbReference>
<evidence type="ECO:0000256" key="7">
    <source>
        <dbReference type="ARBA" id="ARBA00023014"/>
    </source>
</evidence>
<dbReference type="InterPro" id="IPR017900">
    <property type="entry name" value="4Fe4S_Fe_S_CS"/>
</dbReference>
<dbReference type="InterPro" id="IPR006094">
    <property type="entry name" value="Oxid_FAD_bind_N"/>
</dbReference>
<dbReference type="AlphaFoldDB" id="A0A5C6CEF3"/>
<evidence type="ECO:0000256" key="1">
    <source>
        <dbReference type="ARBA" id="ARBA00001974"/>
    </source>
</evidence>
<dbReference type="InterPro" id="IPR004113">
    <property type="entry name" value="FAD-bd_oxidored_4_C"/>
</dbReference>
<dbReference type="PANTHER" id="PTHR11748">
    <property type="entry name" value="D-LACTATE DEHYDROGENASE"/>
    <property type="match status" value="1"/>
</dbReference>
<proteinExistence type="predicted"/>
<dbReference type="GO" id="GO:0008720">
    <property type="term" value="F:D-lactate dehydrogenase (NAD+) activity"/>
    <property type="evidence" value="ECO:0007669"/>
    <property type="project" value="TreeGrafter"/>
</dbReference>
<dbReference type="RefSeq" id="WP_146452410.1">
    <property type="nucleotide sequence ID" value="NZ_SJPS01000007.1"/>
</dbReference>
<evidence type="ECO:0000256" key="5">
    <source>
        <dbReference type="ARBA" id="ARBA00023002"/>
    </source>
</evidence>
<dbReference type="Pfam" id="PF13183">
    <property type="entry name" value="Fer4_8"/>
    <property type="match status" value="1"/>
</dbReference>
<evidence type="ECO:0000313" key="11">
    <source>
        <dbReference type="Proteomes" id="UP000318437"/>
    </source>
</evidence>
<feature type="domain" description="4Fe-4S ferredoxin-type" evidence="8">
    <location>
        <begin position="633"/>
        <end position="661"/>
    </location>
</feature>
<organism evidence="10 11">
    <name type="scientific">Bythopirellula polymerisocia</name>
    <dbReference type="NCBI Taxonomy" id="2528003"/>
    <lineage>
        <taxon>Bacteria</taxon>
        <taxon>Pseudomonadati</taxon>
        <taxon>Planctomycetota</taxon>
        <taxon>Planctomycetia</taxon>
        <taxon>Pirellulales</taxon>
        <taxon>Lacipirellulaceae</taxon>
        <taxon>Bythopirellula</taxon>
    </lineage>
</organism>
<evidence type="ECO:0000313" key="10">
    <source>
        <dbReference type="EMBL" id="TWU22648.1"/>
    </source>
</evidence>
<dbReference type="Pfam" id="PF02754">
    <property type="entry name" value="CCG"/>
    <property type="match status" value="2"/>
</dbReference>
<dbReference type="InterPro" id="IPR016164">
    <property type="entry name" value="FAD-linked_Oxase-like_C"/>
</dbReference>
<keyword evidence="11" id="KW-1185">Reference proteome</keyword>
<dbReference type="Gene3D" id="1.10.45.10">
    <property type="entry name" value="Vanillyl-alcohol Oxidase, Chain A, domain 4"/>
    <property type="match status" value="1"/>
</dbReference>
<evidence type="ECO:0000256" key="6">
    <source>
        <dbReference type="ARBA" id="ARBA00023004"/>
    </source>
</evidence>
<keyword evidence="7" id="KW-0411">Iron-sulfur</keyword>
<dbReference type="Gene3D" id="3.30.70.2740">
    <property type="match status" value="1"/>
</dbReference>
<feature type="domain" description="FAD-binding PCMH-type" evidence="9">
    <location>
        <begin position="51"/>
        <end position="290"/>
    </location>
</feature>
<dbReference type="Pfam" id="PF01565">
    <property type="entry name" value="FAD_binding_4"/>
    <property type="match status" value="1"/>
</dbReference>